<name>A0ABP1IT40_9EUKA</name>
<evidence type="ECO:0000313" key="2">
    <source>
        <dbReference type="Proteomes" id="UP001642409"/>
    </source>
</evidence>
<accession>A0ABP1IT40</accession>
<dbReference type="Proteomes" id="UP001642409">
    <property type="component" value="Unassembled WGS sequence"/>
</dbReference>
<keyword evidence="2" id="KW-1185">Reference proteome</keyword>
<sequence length="129" mass="15520">MLLYQLNLTRFPLILLITHQAIERQYQLLDVTIMYLSFNLMVNRYFRLQVRRVLHLILVIPANQFHTSELDIFRVASQMVIEINLLHEEAAQEIIAFDIAKYRIFRFLFVYIVSLFAQQRHQVSILRLL</sequence>
<dbReference type="EMBL" id="CAXDID020000092">
    <property type="protein sequence ID" value="CAL6023140.1"/>
    <property type="molecule type" value="Genomic_DNA"/>
</dbReference>
<gene>
    <name evidence="1" type="ORF">HINF_LOCUS28989</name>
</gene>
<proteinExistence type="predicted"/>
<organism evidence="1 2">
    <name type="scientific">Hexamita inflata</name>
    <dbReference type="NCBI Taxonomy" id="28002"/>
    <lineage>
        <taxon>Eukaryota</taxon>
        <taxon>Metamonada</taxon>
        <taxon>Diplomonadida</taxon>
        <taxon>Hexamitidae</taxon>
        <taxon>Hexamitinae</taxon>
        <taxon>Hexamita</taxon>
    </lineage>
</organism>
<comment type="caution">
    <text evidence="1">The sequence shown here is derived from an EMBL/GenBank/DDBJ whole genome shotgun (WGS) entry which is preliminary data.</text>
</comment>
<reference evidence="1 2" key="1">
    <citation type="submission" date="2024-07" db="EMBL/GenBank/DDBJ databases">
        <authorList>
            <person name="Akdeniz Z."/>
        </authorList>
    </citation>
    <scope>NUCLEOTIDE SEQUENCE [LARGE SCALE GENOMIC DNA]</scope>
</reference>
<protein>
    <submittedName>
        <fullName evidence="1">Hypothetical_protein</fullName>
    </submittedName>
</protein>
<evidence type="ECO:0000313" key="1">
    <source>
        <dbReference type="EMBL" id="CAL6023140.1"/>
    </source>
</evidence>